<gene>
    <name evidence="1" type="ORF">LCGC14_1594680</name>
</gene>
<dbReference type="AlphaFoldDB" id="A0A0F9KTP8"/>
<accession>A0A0F9KTP8</accession>
<protein>
    <submittedName>
        <fullName evidence="1">Uncharacterized protein</fullName>
    </submittedName>
</protein>
<evidence type="ECO:0000313" key="1">
    <source>
        <dbReference type="EMBL" id="KKM25473.1"/>
    </source>
</evidence>
<proteinExistence type="predicted"/>
<comment type="caution">
    <text evidence="1">The sequence shown here is derived from an EMBL/GenBank/DDBJ whole genome shotgun (WGS) entry which is preliminary data.</text>
</comment>
<name>A0A0F9KTP8_9ZZZZ</name>
<organism evidence="1">
    <name type="scientific">marine sediment metagenome</name>
    <dbReference type="NCBI Taxonomy" id="412755"/>
    <lineage>
        <taxon>unclassified sequences</taxon>
        <taxon>metagenomes</taxon>
        <taxon>ecological metagenomes</taxon>
    </lineage>
</organism>
<feature type="non-terminal residue" evidence="1">
    <location>
        <position position="66"/>
    </location>
</feature>
<sequence length="66" mass="7469">MSWVKPFCIFKPGVGVAYAWEPILVSGGRKRPRSKPTVRDWVSANITLKKGLVGVKPEAFCFWLFD</sequence>
<reference evidence="1" key="1">
    <citation type="journal article" date="2015" name="Nature">
        <title>Complex archaea that bridge the gap between prokaryotes and eukaryotes.</title>
        <authorList>
            <person name="Spang A."/>
            <person name="Saw J.H."/>
            <person name="Jorgensen S.L."/>
            <person name="Zaremba-Niedzwiedzka K."/>
            <person name="Martijn J."/>
            <person name="Lind A.E."/>
            <person name="van Eijk R."/>
            <person name="Schleper C."/>
            <person name="Guy L."/>
            <person name="Ettema T.J."/>
        </authorList>
    </citation>
    <scope>NUCLEOTIDE SEQUENCE</scope>
</reference>
<dbReference type="EMBL" id="LAZR01012712">
    <property type="protein sequence ID" value="KKM25473.1"/>
    <property type="molecule type" value="Genomic_DNA"/>
</dbReference>